<accession>A0ABV7KUU2</accession>
<dbReference type="PANTHER" id="PTHR34846:SF5">
    <property type="entry name" value="CARBOXYMUCONOLACTONE DECARBOXYLASE-LIKE DOMAIN-CONTAINING PROTEIN"/>
    <property type="match status" value="1"/>
</dbReference>
<name>A0ABV7KUU2_9PROT</name>
<keyword evidence="3" id="KW-1185">Reference proteome</keyword>
<sequence>MLNESVATGEAAELLASSHVGGRLLNIFRCLAQHPKLLKRWRVFANHVLGKSTLPLREREILILRTGWLCHSAYEFGQHTEIGRDCGLTDEEISRITEGPDAPGWSEDDRLLLLAADELRTEQRISDATWAGLARRWDRQQMMDIVFTVGNYTLVAMALNSFGVPLDAGVPGFPRGRSG</sequence>
<dbReference type="PANTHER" id="PTHR34846">
    <property type="entry name" value="4-CARBOXYMUCONOLACTONE DECARBOXYLASE FAMILY PROTEIN (AFU_ORTHOLOGUE AFUA_6G11590)"/>
    <property type="match status" value="1"/>
</dbReference>
<evidence type="ECO:0000313" key="3">
    <source>
        <dbReference type="Proteomes" id="UP001595528"/>
    </source>
</evidence>
<dbReference type="SUPFAM" id="SSF69118">
    <property type="entry name" value="AhpD-like"/>
    <property type="match status" value="1"/>
</dbReference>
<organism evidence="2 3">
    <name type="scientific">Marinibaculum pumilum</name>
    <dbReference type="NCBI Taxonomy" id="1766165"/>
    <lineage>
        <taxon>Bacteria</taxon>
        <taxon>Pseudomonadati</taxon>
        <taxon>Pseudomonadota</taxon>
        <taxon>Alphaproteobacteria</taxon>
        <taxon>Rhodospirillales</taxon>
        <taxon>Rhodospirillaceae</taxon>
        <taxon>Marinibaculum</taxon>
    </lineage>
</organism>
<comment type="caution">
    <text evidence="2">The sequence shown here is derived from an EMBL/GenBank/DDBJ whole genome shotgun (WGS) entry which is preliminary data.</text>
</comment>
<dbReference type="InterPro" id="IPR029032">
    <property type="entry name" value="AhpD-like"/>
</dbReference>
<dbReference type="Pfam" id="PF02627">
    <property type="entry name" value="CMD"/>
    <property type="match status" value="1"/>
</dbReference>
<feature type="domain" description="Carboxymuconolactone decarboxylase-like" evidence="1">
    <location>
        <begin position="35"/>
        <end position="97"/>
    </location>
</feature>
<dbReference type="InterPro" id="IPR003779">
    <property type="entry name" value="CMD-like"/>
</dbReference>
<gene>
    <name evidence="2" type="ORF">ACFOGJ_02380</name>
</gene>
<dbReference type="Gene3D" id="1.20.1290.10">
    <property type="entry name" value="AhpD-like"/>
    <property type="match status" value="1"/>
</dbReference>
<proteinExistence type="predicted"/>
<protein>
    <submittedName>
        <fullName evidence="2">Carboxymuconolactone decarboxylase family protein</fullName>
    </submittedName>
</protein>
<dbReference type="RefSeq" id="WP_379897816.1">
    <property type="nucleotide sequence ID" value="NZ_JBHRTR010000006.1"/>
</dbReference>
<dbReference type="EMBL" id="JBHRTR010000006">
    <property type="protein sequence ID" value="MFC3226055.1"/>
    <property type="molecule type" value="Genomic_DNA"/>
</dbReference>
<reference evidence="3" key="1">
    <citation type="journal article" date="2019" name="Int. J. Syst. Evol. Microbiol.">
        <title>The Global Catalogue of Microorganisms (GCM) 10K type strain sequencing project: providing services to taxonomists for standard genome sequencing and annotation.</title>
        <authorList>
            <consortium name="The Broad Institute Genomics Platform"/>
            <consortium name="The Broad Institute Genome Sequencing Center for Infectious Disease"/>
            <person name="Wu L."/>
            <person name="Ma J."/>
        </authorList>
    </citation>
    <scope>NUCLEOTIDE SEQUENCE [LARGE SCALE GENOMIC DNA]</scope>
    <source>
        <strain evidence="3">KCTC 42964</strain>
    </source>
</reference>
<evidence type="ECO:0000313" key="2">
    <source>
        <dbReference type="EMBL" id="MFC3226055.1"/>
    </source>
</evidence>
<dbReference type="Proteomes" id="UP001595528">
    <property type="component" value="Unassembled WGS sequence"/>
</dbReference>
<evidence type="ECO:0000259" key="1">
    <source>
        <dbReference type="Pfam" id="PF02627"/>
    </source>
</evidence>